<dbReference type="eggNOG" id="COG4607">
    <property type="taxonomic scope" value="Bacteria"/>
</dbReference>
<dbReference type="CDD" id="cd01140">
    <property type="entry name" value="FatB"/>
    <property type="match status" value="1"/>
</dbReference>
<feature type="domain" description="Fe/B12 periplasmic-binding" evidence="7">
    <location>
        <begin position="40"/>
        <end position="298"/>
    </location>
</feature>
<dbReference type="Proteomes" id="UP000028824">
    <property type="component" value="Unassembled WGS sequence"/>
</dbReference>
<protein>
    <submittedName>
        <fullName evidence="8">Iron ABC transporter substrate-binding protein</fullName>
    </submittedName>
</protein>
<dbReference type="GO" id="GO:1901678">
    <property type="term" value="P:iron coordination entity transport"/>
    <property type="evidence" value="ECO:0007669"/>
    <property type="project" value="UniProtKB-ARBA"/>
</dbReference>
<proteinExistence type="inferred from homology"/>
<dbReference type="Pfam" id="PF01497">
    <property type="entry name" value="Peripla_BP_2"/>
    <property type="match status" value="1"/>
</dbReference>
<keyword evidence="5 6" id="KW-0732">Signal</keyword>
<evidence type="ECO:0000256" key="4">
    <source>
        <dbReference type="ARBA" id="ARBA00022496"/>
    </source>
</evidence>
<sequence>MLGACLLALAAPALTTPALAAPVTVATARGPVTLEAAPAPVAAFDFAAMDTLGALGVPVGGVPDSILVPYLKPEAAGAKPVGTLFEPDLERLSELHPGVIILGSRAAPKYDALKGLAPVLDMTVSPDVLASLHEQLVAYGTLFGKTDAAAKLAAALDARVATVQGLGTGKGKALVILTNGTKMAAYGIGSRFGWLHTVTGLSEAHPGLKTDTHGNAISYEFIAEADPDYIFVIDRGAAIGADGASARQTLDNPLVNATTAARKGQIVYLNAADMYLASGGYRATMEILDELHTALDRK</sequence>
<dbReference type="InterPro" id="IPR002491">
    <property type="entry name" value="ABC_transptr_periplasmic_BD"/>
</dbReference>
<dbReference type="AlphaFoldDB" id="A0A086Y1E6"/>
<feature type="chain" id="PRO_5001817411" evidence="6">
    <location>
        <begin position="21"/>
        <end position="298"/>
    </location>
</feature>
<dbReference type="PANTHER" id="PTHR30532">
    <property type="entry name" value="IRON III DICITRATE-BINDING PERIPLASMIC PROTEIN"/>
    <property type="match status" value="1"/>
</dbReference>
<evidence type="ECO:0000256" key="5">
    <source>
        <dbReference type="ARBA" id="ARBA00022729"/>
    </source>
</evidence>
<evidence type="ECO:0000256" key="6">
    <source>
        <dbReference type="SAM" id="SignalP"/>
    </source>
</evidence>
<keyword evidence="9" id="KW-1185">Reference proteome</keyword>
<dbReference type="SUPFAM" id="SSF53807">
    <property type="entry name" value="Helical backbone' metal receptor"/>
    <property type="match status" value="1"/>
</dbReference>
<feature type="signal peptide" evidence="6">
    <location>
        <begin position="1"/>
        <end position="20"/>
    </location>
</feature>
<dbReference type="PANTHER" id="PTHR30532:SF28">
    <property type="entry name" value="PETROBACTIN-BINDING PROTEIN YCLQ"/>
    <property type="match status" value="1"/>
</dbReference>
<dbReference type="InterPro" id="IPR033870">
    <property type="entry name" value="FatB"/>
</dbReference>
<dbReference type="STRING" id="1105367.CG50_14380"/>
<name>A0A086Y1E6_9RHOB</name>
<comment type="similarity">
    <text evidence="2">Belongs to the bacterial solute-binding protein 8 family.</text>
</comment>
<evidence type="ECO:0000259" key="7">
    <source>
        <dbReference type="PROSITE" id="PS50983"/>
    </source>
</evidence>
<gene>
    <name evidence="8" type="ORF">CG50_14380</name>
</gene>
<comment type="subcellular location">
    <subcellularLocation>
        <location evidence="1">Cell envelope</location>
    </subcellularLocation>
</comment>
<organism evidence="8 9">
    <name type="scientific">Paenirhodobacter enshiensis</name>
    <dbReference type="NCBI Taxonomy" id="1105367"/>
    <lineage>
        <taxon>Bacteria</taxon>
        <taxon>Pseudomonadati</taxon>
        <taxon>Pseudomonadota</taxon>
        <taxon>Alphaproteobacteria</taxon>
        <taxon>Rhodobacterales</taxon>
        <taxon>Rhodobacter group</taxon>
        <taxon>Paenirhodobacter</taxon>
    </lineage>
</organism>
<dbReference type="GO" id="GO:0030288">
    <property type="term" value="C:outer membrane-bounded periplasmic space"/>
    <property type="evidence" value="ECO:0007669"/>
    <property type="project" value="TreeGrafter"/>
</dbReference>
<dbReference type="OrthoDB" id="63946at2"/>
<dbReference type="InterPro" id="IPR051313">
    <property type="entry name" value="Bact_iron-sidero_bind"/>
</dbReference>
<evidence type="ECO:0000313" key="9">
    <source>
        <dbReference type="Proteomes" id="UP000028824"/>
    </source>
</evidence>
<dbReference type="PROSITE" id="PS50983">
    <property type="entry name" value="FE_B12_PBP"/>
    <property type="match status" value="1"/>
</dbReference>
<evidence type="ECO:0000256" key="1">
    <source>
        <dbReference type="ARBA" id="ARBA00004196"/>
    </source>
</evidence>
<reference evidence="8 9" key="1">
    <citation type="submission" date="2014-03" db="EMBL/GenBank/DDBJ databases">
        <title>Genome of Paenirhodobacter enshiensis DW2-9.</title>
        <authorList>
            <person name="Wang D."/>
            <person name="Wang G."/>
        </authorList>
    </citation>
    <scope>NUCLEOTIDE SEQUENCE [LARGE SCALE GENOMIC DNA]</scope>
    <source>
        <strain evidence="8 9">DW2-9</strain>
    </source>
</reference>
<keyword evidence="4" id="KW-0410">Iron transport</keyword>
<keyword evidence="4" id="KW-0406">Ion transport</keyword>
<dbReference type="EMBL" id="JFZB01000007">
    <property type="protein sequence ID" value="KFI28096.1"/>
    <property type="molecule type" value="Genomic_DNA"/>
</dbReference>
<keyword evidence="3" id="KW-0813">Transport</keyword>
<comment type="caution">
    <text evidence="8">The sequence shown here is derived from an EMBL/GenBank/DDBJ whole genome shotgun (WGS) entry which is preliminary data.</text>
</comment>
<keyword evidence="4" id="KW-0408">Iron</keyword>
<evidence type="ECO:0000256" key="3">
    <source>
        <dbReference type="ARBA" id="ARBA00022448"/>
    </source>
</evidence>
<evidence type="ECO:0000256" key="2">
    <source>
        <dbReference type="ARBA" id="ARBA00008814"/>
    </source>
</evidence>
<accession>A0A086Y1E6</accession>
<dbReference type="Gene3D" id="3.40.50.1980">
    <property type="entry name" value="Nitrogenase molybdenum iron protein domain"/>
    <property type="match status" value="2"/>
</dbReference>
<evidence type="ECO:0000313" key="8">
    <source>
        <dbReference type="EMBL" id="KFI28096.1"/>
    </source>
</evidence>